<keyword evidence="1" id="KW-0812">Transmembrane</keyword>
<dbReference type="AlphaFoldDB" id="A0A9D4VBS3"/>
<feature type="transmembrane region" description="Helical" evidence="1">
    <location>
        <begin position="29"/>
        <end position="53"/>
    </location>
</feature>
<gene>
    <name evidence="2" type="ORF">GOP47_0003202</name>
</gene>
<comment type="caution">
    <text evidence="2">The sequence shown here is derived from an EMBL/GenBank/DDBJ whole genome shotgun (WGS) entry which is preliminary data.</text>
</comment>
<reference evidence="2" key="1">
    <citation type="submission" date="2021-01" db="EMBL/GenBank/DDBJ databases">
        <title>Adiantum capillus-veneris genome.</title>
        <authorList>
            <person name="Fang Y."/>
            <person name="Liao Q."/>
        </authorList>
    </citation>
    <scope>NUCLEOTIDE SEQUENCE</scope>
    <source>
        <strain evidence="2">H3</strain>
        <tissue evidence="2">Leaf</tissue>
    </source>
</reference>
<keyword evidence="1" id="KW-1133">Transmembrane helix</keyword>
<proteinExistence type="predicted"/>
<dbReference type="PROSITE" id="PS51257">
    <property type="entry name" value="PROKAR_LIPOPROTEIN"/>
    <property type="match status" value="1"/>
</dbReference>
<evidence type="ECO:0000313" key="3">
    <source>
        <dbReference type="Proteomes" id="UP000886520"/>
    </source>
</evidence>
<dbReference type="EMBL" id="JABFUD020000002">
    <property type="protein sequence ID" value="KAI5083459.1"/>
    <property type="molecule type" value="Genomic_DNA"/>
</dbReference>
<dbReference type="Proteomes" id="UP000886520">
    <property type="component" value="Chromosome 3"/>
</dbReference>
<sequence length="139" mass="13987">MVARNLAVAPSSSTACTVLEGCAAHRPPYLISFLLAAAVVLGLALFCCAWLAIIKMIARAALGGTPAAASAARQLPVSNPGASSLVGPSLQLQPLQGATLVLFPGEAAAHTLAVPAKVMSPPVEHTAPNSRLGSKVDEV</sequence>
<evidence type="ECO:0000313" key="2">
    <source>
        <dbReference type="EMBL" id="KAI5083459.1"/>
    </source>
</evidence>
<keyword evidence="3" id="KW-1185">Reference proteome</keyword>
<name>A0A9D4VBS3_ADICA</name>
<keyword evidence="1" id="KW-0472">Membrane</keyword>
<organism evidence="2 3">
    <name type="scientific">Adiantum capillus-veneris</name>
    <name type="common">Maidenhair fern</name>
    <dbReference type="NCBI Taxonomy" id="13818"/>
    <lineage>
        <taxon>Eukaryota</taxon>
        <taxon>Viridiplantae</taxon>
        <taxon>Streptophyta</taxon>
        <taxon>Embryophyta</taxon>
        <taxon>Tracheophyta</taxon>
        <taxon>Polypodiopsida</taxon>
        <taxon>Polypodiidae</taxon>
        <taxon>Polypodiales</taxon>
        <taxon>Pteridineae</taxon>
        <taxon>Pteridaceae</taxon>
        <taxon>Vittarioideae</taxon>
        <taxon>Adiantum</taxon>
    </lineage>
</organism>
<accession>A0A9D4VBS3</accession>
<protein>
    <submittedName>
        <fullName evidence="2">Uncharacterized protein</fullName>
    </submittedName>
</protein>
<dbReference type="OrthoDB" id="10542048at2759"/>
<evidence type="ECO:0000256" key="1">
    <source>
        <dbReference type="SAM" id="Phobius"/>
    </source>
</evidence>